<keyword evidence="3" id="KW-1185">Reference proteome</keyword>
<evidence type="ECO:0000313" key="3">
    <source>
        <dbReference type="Proteomes" id="UP001165063"/>
    </source>
</evidence>
<feature type="region of interest" description="Disordered" evidence="1">
    <location>
        <begin position="150"/>
        <end position="220"/>
    </location>
</feature>
<comment type="caution">
    <text evidence="2">The sequence shown here is derived from an EMBL/GenBank/DDBJ whole genome shotgun (WGS) entry which is preliminary data.</text>
</comment>
<feature type="compositionally biased region" description="Basic residues" evidence="1">
    <location>
        <begin position="196"/>
        <end position="205"/>
    </location>
</feature>
<accession>A0A9W7DCL0</accession>
<proteinExistence type="predicted"/>
<dbReference type="OrthoDB" id="8189076at2759"/>
<dbReference type="AlphaFoldDB" id="A0A9W7DCL0"/>
<feature type="compositionally biased region" description="Low complexity" evidence="1">
    <location>
        <begin position="8"/>
        <end position="25"/>
    </location>
</feature>
<feature type="compositionally biased region" description="Polar residues" evidence="1">
    <location>
        <begin position="167"/>
        <end position="187"/>
    </location>
</feature>
<protein>
    <submittedName>
        <fullName evidence="2">Unnamed protein product</fullName>
    </submittedName>
</protein>
<evidence type="ECO:0000313" key="2">
    <source>
        <dbReference type="EMBL" id="GMG20463.1"/>
    </source>
</evidence>
<feature type="region of interest" description="Disordered" evidence="1">
    <location>
        <begin position="1"/>
        <end position="28"/>
    </location>
</feature>
<name>A0A9W7DCL0_AMBMO</name>
<evidence type="ECO:0000256" key="1">
    <source>
        <dbReference type="SAM" id="MobiDB-lite"/>
    </source>
</evidence>
<feature type="compositionally biased region" description="Low complexity" evidence="1">
    <location>
        <begin position="206"/>
        <end position="220"/>
    </location>
</feature>
<dbReference type="EMBL" id="BSXU01000376">
    <property type="protein sequence ID" value="GMG20463.1"/>
    <property type="molecule type" value="Genomic_DNA"/>
</dbReference>
<sequence length="220" mass="23969">MSLPTPQPTANTSTNTTAPTPNSQTRASPAMFETVSIVDLENGKVNIDATIEEVHALRSKIAELRYQMALYMKILSCINDGTAPAVLYQEISNQVQLLKGNIDLYYNSYKRLLPVIRYAKIKTGINPEDHLKVPIHKVAVDPNYIQEQAKLNGPNTNQVSPGRPATAASSMPISSNTPNNPLLTSNSAPPVTTAKKVTKKRRNSKKAQQQAQAHAQQAVA</sequence>
<dbReference type="Proteomes" id="UP001165063">
    <property type="component" value="Unassembled WGS sequence"/>
</dbReference>
<organism evidence="2 3">
    <name type="scientific">Ambrosiozyma monospora</name>
    <name type="common">Yeast</name>
    <name type="synonym">Endomycopsis monosporus</name>
    <dbReference type="NCBI Taxonomy" id="43982"/>
    <lineage>
        <taxon>Eukaryota</taxon>
        <taxon>Fungi</taxon>
        <taxon>Dikarya</taxon>
        <taxon>Ascomycota</taxon>
        <taxon>Saccharomycotina</taxon>
        <taxon>Pichiomycetes</taxon>
        <taxon>Pichiales</taxon>
        <taxon>Pichiaceae</taxon>
        <taxon>Ambrosiozyma</taxon>
    </lineage>
</organism>
<reference evidence="2" key="1">
    <citation type="submission" date="2023-04" db="EMBL/GenBank/DDBJ databases">
        <title>Ambrosiozyma monospora NBRC 1965.</title>
        <authorList>
            <person name="Ichikawa N."/>
            <person name="Sato H."/>
            <person name="Tonouchi N."/>
        </authorList>
    </citation>
    <scope>NUCLEOTIDE SEQUENCE</scope>
    <source>
        <strain evidence="2">NBRC 1965</strain>
    </source>
</reference>
<gene>
    <name evidence="2" type="ORF">Amon01_000125100</name>
</gene>